<comment type="caution">
    <text evidence="1">The sequence shown here is derived from an EMBL/GenBank/DDBJ whole genome shotgun (WGS) entry which is preliminary data.</text>
</comment>
<dbReference type="PROSITE" id="PS00018">
    <property type="entry name" value="EF_HAND_1"/>
    <property type="match status" value="1"/>
</dbReference>
<reference evidence="1 2" key="1">
    <citation type="journal article" date="2024" name="BMC Genomics">
        <title>De novo assembly and annotation of Popillia japonica's genome with initial clues to its potential as an invasive pest.</title>
        <authorList>
            <person name="Cucini C."/>
            <person name="Boschi S."/>
            <person name="Funari R."/>
            <person name="Cardaioli E."/>
            <person name="Iannotti N."/>
            <person name="Marturano G."/>
            <person name="Paoli F."/>
            <person name="Bruttini M."/>
            <person name="Carapelli A."/>
            <person name="Frati F."/>
            <person name="Nardi F."/>
        </authorList>
    </citation>
    <scope>NUCLEOTIDE SEQUENCE [LARGE SCALE GENOMIC DNA]</scope>
    <source>
        <strain evidence="1">DMR45628</strain>
    </source>
</reference>
<dbReference type="EMBL" id="JASPKY010000070">
    <property type="protein sequence ID" value="KAK9739820.1"/>
    <property type="molecule type" value="Genomic_DNA"/>
</dbReference>
<keyword evidence="2" id="KW-1185">Reference proteome</keyword>
<proteinExistence type="predicted"/>
<dbReference type="Proteomes" id="UP001458880">
    <property type="component" value="Unassembled WGS sequence"/>
</dbReference>
<evidence type="ECO:0000313" key="2">
    <source>
        <dbReference type="Proteomes" id="UP001458880"/>
    </source>
</evidence>
<organism evidence="1 2">
    <name type="scientific">Popillia japonica</name>
    <name type="common">Japanese beetle</name>
    <dbReference type="NCBI Taxonomy" id="7064"/>
    <lineage>
        <taxon>Eukaryota</taxon>
        <taxon>Metazoa</taxon>
        <taxon>Ecdysozoa</taxon>
        <taxon>Arthropoda</taxon>
        <taxon>Hexapoda</taxon>
        <taxon>Insecta</taxon>
        <taxon>Pterygota</taxon>
        <taxon>Neoptera</taxon>
        <taxon>Endopterygota</taxon>
        <taxon>Coleoptera</taxon>
        <taxon>Polyphaga</taxon>
        <taxon>Scarabaeiformia</taxon>
        <taxon>Scarabaeidae</taxon>
        <taxon>Rutelinae</taxon>
        <taxon>Popillia</taxon>
    </lineage>
</organism>
<sequence length="550" mass="61491">MDSFYDREVGVAWGPITKEEILDDLLLLNNKDIKHRNTLNCNPTFNDDKSERLLQITSKNVEFVNVNDEVVVLSSEDEIDLQQYQKEVLNDSLGDASSNSLLNYSSNICGSTPQHLDIFNRSQTPANVEDRTYDSILDIEEHKNLSEVFSTISIDNSGSKKLDKEDLVDIGENDAVILKEGPIFIDIGENDAVILKEGPVECNVEYLSKKIDMEKNSSCELAESFSSHSYPNVDKCDVVEHAASFQEIEVEDHLYSCNSSQIHEEIAPVTEDNINDNSLLNDTLAEMERLLNEGLKCSTSAENTDAVKNSSLVLTEHETIRLSKSFEEAPRTPEFNLPTIRVHPSSEIKPTNLKFHASNYKDDSIRGAVKKPTKVTKIPVAPPHNIRTFIRPVLTPKNNRYPDATSAPTSTKKRFKNIESPISVYIKNSGVAPLYQKITPSKPLSSDKIKIEKTIKINKENTIIFPEVRYKPARMAIVTKSRDIKLPQKIESLLQQKSNVVKHEGRIGSSKVGKCGAIANKMPSKADLTLDSNAALNTTEDISIQSRFNT</sequence>
<name>A0AAW1M1M5_POPJA</name>
<dbReference type="InterPro" id="IPR018247">
    <property type="entry name" value="EF_Hand_1_Ca_BS"/>
</dbReference>
<dbReference type="AlphaFoldDB" id="A0AAW1M1M5"/>
<protein>
    <submittedName>
        <fullName evidence="1">Uncharacterized protein</fullName>
    </submittedName>
</protein>
<accession>A0AAW1M1M5</accession>
<evidence type="ECO:0000313" key="1">
    <source>
        <dbReference type="EMBL" id="KAK9739820.1"/>
    </source>
</evidence>
<gene>
    <name evidence="1" type="ORF">QE152_g8656</name>
</gene>